<evidence type="ECO:0000256" key="1">
    <source>
        <dbReference type="SAM" id="SignalP"/>
    </source>
</evidence>
<reference evidence="2 3" key="1">
    <citation type="submission" date="2018-02" db="EMBL/GenBank/DDBJ databases">
        <title>Genomic analysis of the strain RR4-38 isolated from a seawater recirculating aquaculture system.</title>
        <authorList>
            <person name="Kim Y.-S."/>
            <person name="Jang Y.H."/>
            <person name="Kim K.-H."/>
        </authorList>
    </citation>
    <scope>NUCLEOTIDE SEQUENCE [LARGE SCALE GENOMIC DNA]</scope>
    <source>
        <strain evidence="2 3">RR4-38</strain>
    </source>
</reference>
<dbReference type="RefSeq" id="WP_105216751.1">
    <property type="nucleotide sequence ID" value="NZ_CP027062.1"/>
</dbReference>
<dbReference type="AlphaFoldDB" id="A0A2S0HXV1"/>
<keyword evidence="3" id="KW-1185">Reference proteome</keyword>
<gene>
    <name evidence="2" type="ORF">C5O00_10145</name>
</gene>
<dbReference type="OrthoDB" id="617985at2"/>
<feature type="chain" id="PRO_5015422464" evidence="1">
    <location>
        <begin position="20"/>
        <end position="419"/>
    </location>
</feature>
<proteinExistence type="predicted"/>
<evidence type="ECO:0000313" key="3">
    <source>
        <dbReference type="Proteomes" id="UP000238442"/>
    </source>
</evidence>
<accession>A0A2S0HXV1</accession>
<dbReference type="KEGG" id="aue:C5O00_10145"/>
<sequence>MKKNIIFIICLLFSMQLSASYILIPMDAEGQKEHLKAYGITYWTLERQQKVKWLLNYRGGSFLLPDAEEIRKECQIRGVSYEILSDSKAEQILTEISSPSQNMEAVVLEKAPRIAVYSPKGNQPWDDAVTMVLTYAEIPYTVVYDEEVLSDQLLLYDWLHLHHEDFTGQYGKFYRAYRSAPWYIEEKRKAEMLANKLGYDKVSEAKRDVSLKIRDYVIGGGFMFAMCSATDSFDIALAAEGVDICEPMFDGDPSEPGYQSKIDFSKTFAFKDFTLERSPMVYEFSTIDMTRDRRIIKETDYFSLMDYSAKWDPIPCMLVQNHTSLVKGFMGQTTSYRRSTVKSNVLIMGENKTNGEARYIHGIKGKGFFTFYGGHDPEDYQHRVGDAKTELALHPTSPGYRLILNNVLFPAAKKKKQKT</sequence>
<protein>
    <submittedName>
        <fullName evidence="2">Asparagine synthetase B</fullName>
    </submittedName>
</protein>
<name>A0A2S0HXV1_9FLAO</name>
<keyword evidence="1" id="KW-0732">Signal</keyword>
<evidence type="ECO:0000313" key="2">
    <source>
        <dbReference type="EMBL" id="AVI51511.1"/>
    </source>
</evidence>
<dbReference type="Proteomes" id="UP000238442">
    <property type="component" value="Chromosome"/>
</dbReference>
<dbReference type="EMBL" id="CP027062">
    <property type="protein sequence ID" value="AVI51511.1"/>
    <property type="molecule type" value="Genomic_DNA"/>
</dbReference>
<feature type="signal peptide" evidence="1">
    <location>
        <begin position="1"/>
        <end position="19"/>
    </location>
</feature>
<organism evidence="2 3">
    <name type="scientific">Pukyongia salina</name>
    <dbReference type="NCBI Taxonomy" id="2094025"/>
    <lineage>
        <taxon>Bacteria</taxon>
        <taxon>Pseudomonadati</taxon>
        <taxon>Bacteroidota</taxon>
        <taxon>Flavobacteriia</taxon>
        <taxon>Flavobacteriales</taxon>
        <taxon>Flavobacteriaceae</taxon>
        <taxon>Pukyongia</taxon>
    </lineage>
</organism>